<dbReference type="EMBL" id="CAJPDQ010000002">
    <property type="protein sequence ID" value="CAF9905285.1"/>
    <property type="molecule type" value="Genomic_DNA"/>
</dbReference>
<keyword evidence="2" id="KW-1185">Reference proteome</keyword>
<reference evidence="1" key="1">
    <citation type="submission" date="2021-03" db="EMBL/GenBank/DDBJ databases">
        <authorList>
            <person name="Tagirdzhanova G."/>
        </authorList>
    </citation>
    <scope>NUCLEOTIDE SEQUENCE</scope>
</reference>
<sequence>MPPARSRFVSRYAYDFEEHMEYDLDPDPKEKHPAEKFKPNQKLSLMTLPREIRDQIFSFVAEPRFWKDESGTMRLDASTETLRKLPLEIISTVVDIYYRRRYLLIDLPYFEPHPLGRDAHNGIVQYKWPSEIHFHDQWDDFSFRAAPAFLSDYDRRATPSRCVLHEDICSLPLHLFKEIVIRVPPNPSGDIAHFIMNWNRLRFLGCLLMKAIDIDRDGSDFEGITYGSKGLPPVKVAFFEDKKSGASWFDKNNKLKTSLPLPIELVLGDEQEQSSDLLLLLRALAPIRGSNNFSMEPTLPDSFQNLDFSLAWMSRDSTQI</sequence>
<organism evidence="1 2">
    <name type="scientific">Gomphillus americanus</name>
    <dbReference type="NCBI Taxonomy" id="1940652"/>
    <lineage>
        <taxon>Eukaryota</taxon>
        <taxon>Fungi</taxon>
        <taxon>Dikarya</taxon>
        <taxon>Ascomycota</taxon>
        <taxon>Pezizomycotina</taxon>
        <taxon>Lecanoromycetes</taxon>
        <taxon>OSLEUM clade</taxon>
        <taxon>Ostropomycetidae</taxon>
        <taxon>Ostropales</taxon>
        <taxon>Graphidaceae</taxon>
        <taxon>Gomphilloideae</taxon>
        <taxon>Gomphillus</taxon>
    </lineage>
</organism>
<dbReference type="AlphaFoldDB" id="A0A8H3I6N0"/>
<accession>A0A8H3I6N0</accession>
<protein>
    <submittedName>
        <fullName evidence="1">Uncharacterized protein</fullName>
    </submittedName>
</protein>
<dbReference type="Proteomes" id="UP000664169">
    <property type="component" value="Unassembled WGS sequence"/>
</dbReference>
<evidence type="ECO:0000313" key="1">
    <source>
        <dbReference type="EMBL" id="CAF9905285.1"/>
    </source>
</evidence>
<proteinExistence type="predicted"/>
<evidence type="ECO:0000313" key="2">
    <source>
        <dbReference type="Proteomes" id="UP000664169"/>
    </source>
</evidence>
<gene>
    <name evidence="1" type="ORF">GOMPHAMPRED_003103</name>
</gene>
<name>A0A8H3I6N0_9LECA</name>
<comment type="caution">
    <text evidence="1">The sequence shown here is derived from an EMBL/GenBank/DDBJ whole genome shotgun (WGS) entry which is preliminary data.</text>
</comment>